<dbReference type="PANTHER" id="PTHR46652">
    <property type="entry name" value="LEUCINE-RICH REPEAT AND IQ DOMAIN-CONTAINING PROTEIN 1-RELATED"/>
    <property type="match status" value="1"/>
</dbReference>
<evidence type="ECO:0000313" key="5">
    <source>
        <dbReference type="Proteomes" id="UP001642409"/>
    </source>
</evidence>
<accession>A0AA86Q9U3</accession>
<dbReference type="AlphaFoldDB" id="A0AA86Q9U3"/>
<keyword evidence="5" id="KW-1185">Reference proteome</keyword>
<dbReference type="PROSITE" id="PS51450">
    <property type="entry name" value="LRR"/>
    <property type="match status" value="3"/>
</dbReference>
<dbReference type="InterPro" id="IPR050836">
    <property type="entry name" value="SDS22/Internalin_LRR"/>
</dbReference>
<dbReference type="InterPro" id="IPR001611">
    <property type="entry name" value="Leu-rich_rpt"/>
</dbReference>
<organism evidence="3">
    <name type="scientific">Hexamita inflata</name>
    <dbReference type="NCBI Taxonomy" id="28002"/>
    <lineage>
        <taxon>Eukaryota</taxon>
        <taxon>Metamonada</taxon>
        <taxon>Diplomonadida</taxon>
        <taxon>Hexamitidae</taxon>
        <taxon>Hexamitinae</taxon>
        <taxon>Hexamita</taxon>
    </lineage>
</organism>
<reference evidence="3" key="1">
    <citation type="submission" date="2023-06" db="EMBL/GenBank/DDBJ databases">
        <authorList>
            <person name="Kurt Z."/>
        </authorList>
    </citation>
    <scope>NUCLEOTIDE SEQUENCE</scope>
</reference>
<dbReference type="PANTHER" id="PTHR46652:SF3">
    <property type="entry name" value="LEUCINE-RICH REPEAT-CONTAINING PROTEIN 9"/>
    <property type="match status" value="1"/>
</dbReference>
<evidence type="ECO:0000313" key="3">
    <source>
        <dbReference type="EMBL" id="CAI9955036.1"/>
    </source>
</evidence>
<name>A0AA86Q9U3_9EUKA</name>
<sequence length="323" mass="38512">MPFIKSYKQSEQIKVLSQEEENEYDEQMIQKYIEYSKSKYSVGYFEDDLSITTIKFAEKLNLKELQVQLCYNLNFARVPMCVTNLKITQCNLQKLDGLRQMQQLTKLQIDHNYTPIQLQELQYLTNLKYLDLYLCKVTNITPIKYLTDLQILELSKNNIRDINPLMNLKNLVQLELIENKIIDLSPLQDLTQLKYLDLSKNPIVHINALRNLTNLNKITLSQTFVENLTPIQHHEKRDKYVIEDLKVPTNQLIEHSMNYMYIKYLEEMLRKYENTETQFKNRIQLFNKKIAKPYKVALKNMRKFSEQILNLFKQLETDGSFDQ</sequence>
<keyword evidence="1" id="KW-0433">Leucine-rich repeat</keyword>
<dbReference type="Gene3D" id="3.80.10.10">
    <property type="entry name" value="Ribonuclease Inhibitor"/>
    <property type="match status" value="1"/>
</dbReference>
<proteinExistence type="predicted"/>
<keyword evidence="2" id="KW-0677">Repeat</keyword>
<evidence type="ECO:0000256" key="1">
    <source>
        <dbReference type="ARBA" id="ARBA00022614"/>
    </source>
</evidence>
<dbReference type="SUPFAM" id="SSF52058">
    <property type="entry name" value="L domain-like"/>
    <property type="match status" value="1"/>
</dbReference>
<dbReference type="Proteomes" id="UP001642409">
    <property type="component" value="Unassembled WGS sequence"/>
</dbReference>
<dbReference type="EMBL" id="CAXDID020000364">
    <property type="protein sequence ID" value="CAL6082369.1"/>
    <property type="molecule type" value="Genomic_DNA"/>
</dbReference>
<dbReference type="SMART" id="SM00365">
    <property type="entry name" value="LRR_SD22"/>
    <property type="match status" value="4"/>
</dbReference>
<evidence type="ECO:0000256" key="2">
    <source>
        <dbReference type="ARBA" id="ARBA00022737"/>
    </source>
</evidence>
<dbReference type="EMBL" id="CATOUU010000855">
    <property type="protein sequence ID" value="CAI9955036.1"/>
    <property type="molecule type" value="Genomic_DNA"/>
</dbReference>
<reference evidence="4 5" key="2">
    <citation type="submission" date="2024-07" db="EMBL/GenBank/DDBJ databases">
        <authorList>
            <person name="Akdeniz Z."/>
        </authorList>
    </citation>
    <scope>NUCLEOTIDE SEQUENCE [LARGE SCALE GENOMIC DNA]</scope>
</reference>
<evidence type="ECO:0000313" key="4">
    <source>
        <dbReference type="EMBL" id="CAL6082369.1"/>
    </source>
</evidence>
<comment type="caution">
    <text evidence="3">The sequence shown here is derived from an EMBL/GenBank/DDBJ whole genome shotgun (WGS) entry which is preliminary data.</text>
</comment>
<gene>
    <name evidence="3" type="ORF">HINF_LOCUS42681</name>
    <name evidence="4" type="ORF">HINF_LOCUS61161</name>
</gene>
<dbReference type="InterPro" id="IPR032675">
    <property type="entry name" value="LRR_dom_sf"/>
</dbReference>
<protein>
    <submittedName>
        <fullName evidence="3">Leucine-rich repeat domain-containing protein</fullName>
    </submittedName>
    <submittedName>
        <fullName evidence="4">Leucine-rich_repeat domain-containing protein</fullName>
    </submittedName>
</protein>